<evidence type="ECO:0000256" key="13">
    <source>
        <dbReference type="ARBA" id="ARBA00032483"/>
    </source>
</evidence>
<evidence type="ECO:0000313" key="17">
    <source>
        <dbReference type="Proteomes" id="UP000694906"/>
    </source>
</evidence>
<name>A0A0P6JE50_HETGA</name>
<protein>
    <recommendedName>
        <fullName evidence="5">NADH dehydrogenase [ubiquinone] 1 alpha subcomplex subunit 5</fullName>
    </recommendedName>
    <alternativeName>
        <fullName evidence="12">Complex I subunit B13</fullName>
    </alternativeName>
    <alternativeName>
        <fullName evidence="14">Complex I-13kD-B</fullName>
    </alternativeName>
    <alternativeName>
        <fullName evidence="13">NADH-ubiquinone oxidoreductase 13 kDa-B subunit</fullName>
    </alternativeName>
</protein>
<dbReference type="GO" id="GO:0022904">
    <property type="term" value="P:respiratory electron transport chain"/>
    <property type="evidence" value="ECO:0007669"/>
    <property type="project" value="InterPro"/>
</dbReference>
<comment type="similarity">
    <text evidence="3">Belongs to the complex I NDUFA5 subunit family.</text>
</comment>
<keyword evidence="6" id="KW-0813">Transport</keyword>
<keyword evidence="16" id="KW-0830">Ubiquinone</keyword>
<dbReference type="PANTHER" id="PTHR12653:SF0">
    <property type="entry name" value="NADH DEHYDROGENASE [UBIQUINONE] 1 ALPHA SUBCOMPLEX SUBUNIT 5"/>
    <property type="match status" value="1"/>
</dbReference>
<evidence type="ECO:0000256" key="7">
    <source>
        <dbReference type="ARBA" id="ARBA00022660"/>
    </source>
</evidence>
<comment type="subcellular location">
    <subcellularLocation>
        <location evidence="2">Mitochondrion inner membrane</location>
        <topology evidence="2">Peripheral membrane protein</topology>
        <orientation evidence="2">Matrix side</orientation>
    </subcellularLocation>
</comment>
<comment type="subunit">
    <text evidence="4">Complex I is composed of 45 different subunits.</text>
</comment>
<evidence type="ECO:0000313" key="18">
    <source>
        <dbReference type="RefSeq" id="XP_004856481.1"/>
    </source>
</evidence>
<dbReference type="EMBL" id="GEBF01001893">
    <property type="protein sequence ID" value="JAO01740.1"/>
    <property type="molecule type" value="Transcribed_RNA"/>
</dbReference>
<proteinExistence type="inferred from homology"/>
<dbReference type="PANTHER" id="PTHR12653">
    <property type="entry name" value="NADH-UBIQUINONE OXIDOREDUCTASE 13 KD-B SUBUNIT"/>
    <property type="match status" value="1"/>
</dbReference>
<dbReference type="Bgee" id="ENSHGLG00000005410">
    <property type="expression patterns" value="Expressed in heart and 10 other cell types or tissues"/>
</dbReference>
<dbReference type="CTD" id="4698"/>
<evidence type="ECO:0000313" key="16">
    <source>
        <dbReference type="EMBL" id="JAO01740.1"/>
    </source>
</evidence>
<dbReference type="InterPro" id="IPR006806">
    <property type="entry name" value="NDUFA5"/>
</dbReference>
<evidence type="ECO:0000256" key="1">
    <source>
        <dbReference type="ARBA" id="ARBA00003195"/>
    </source>
</evidence>
<gene>
    <name evidence="16" type="primary">NDUFA5</name>
    <name evidence="18" type="synonym">Ndufa5</name>
</gene>
<dbReference type="KEGG" id="hgl:101701548"/>
<evidence type="ECO:0000256" key="14">
    <source>
        <dbReference type="ARBA" id="ARBA00032775"/>
    </source>
</evidence>
<evidence type="ECO:0000256" key="5">
    <source>
        <dbReference type="ARBA" id="ARBA00016385"/>
    </source>
</evidence>
<dbReference type="Proteomes" id="UP000694906">
    <property type="component" value="Unplaced"/>
</dbReference>
<dbReference type="GO" id="GO:0005743">
    <property type="term" value="C:mitochondrial inner membrane"/>
    <property type="evidence" value="ECO:0007669"/>
    <property type="project" value="UniProtKB-SubCell"/>
</dbReference>
<keyword evidence="15" id="KW-0175">Coiled coil</keyword>
<dbReference type="Pfam" id="PF04716">
    <property type="entry name" value="ETC_C1_NDUFA5"/>
    <property type="match status" value="1"/>
</dbReference>
<keyword evidence="10" id="KW-0496">Mitochondrion</keyword>
<keyword evidence="11" id="KW-0472">Membrane</keyword>
<feature type="coiled-coil region" evidence="15">
    <location>
        <begin position="51"/>
        <end position="94"/>
    </location>
</feature>
<evidence type="ECO:0000256" key="9">
    <source>
        <dbReference type="ARBA" id="ARBA00022982"/>
    </source>
</evidence>
<dbReference type="GeneID" id="101701548"/>
<reference evidence="16" key="1">
    <citation type="submission" date="2015-10" db="EMBL/GenBank/DDBJ databases">
        <title>FRAMA: From RNA-seq data to annotated mRNA assemblies.</title>
        <authorList>
            <person name="Bens M."/>
            <person name="Sahm A."/>
            <person name="Jahn N."/>
            <person name="Morhart M."/>
            <person name="Holtze S."/>
            <person name="Hildebrandt T.B."/>
            <person name="Platzer M."/>
            <person name="Szafranski K."/>
        </authorList>
    </citation>
    <scope>NUCLEOTIDE SEQUENCE</scope>
    <source>
        <tissue evidence="16">Kidney</tissue>
    </source>
</reference>
<reference evidence="18" key="2">
    <citation type="submission" date="2025-04" db="UniProtKB">
        <authorList>
            <consortium name="RefSeq"/>
        </authorList>
    </citation>
    <scope>IDENTIFICATION</scope>
</reference>
<evidence type="ECO:0000256" key="3">
    <source>
        <dbReference type="ARBA" id="ARBA00010261"/>
    </source>
</evidence>
<evidence type="ECO:0000256" key="2">
    <source>
        <dbReference type="ARBA" id="ARBA00004443"/>
    </source>
</evidence>
<evidence type="ECO:0000256" key="12">
    <source>
        <dbReference type="ARBA" id="ARBA00030376"/>
    </source>
</evidence>
<keyword evidence="9" id="KW-0249">Electron transport</keyword>
<dbReference type="OMA" id="ENQWKWP"/>
<evidence type="ECO:0000256" key="10">
    <source>
        <dbReference type="ARBA" id="ARBA00023128"/>
    </source>
</evidence>
<evidence type="ECO:0000256" key="11">
    <source>
        <dbReference type="ARBA" id="ARBA00023136"/>
    </source>
</evidence>
<keyword evidence="7" id="KW-0679">Respiratory chain</keyword>
<keyword evidence="8" id="KW-0999">Mitochondrion inner membrane</keyword>
<evidence type="ECO:0000256" key="8">
    <source>
        <dbReference type="ARBA" id="ARBA00022792"/>
    </source>
</evidence>
<evidence type="ECO:0000256" key="15">
    <source>
        <dbReference type="SAM" id="Coils"/>
    </source>
</evidence>
<sequence>MAGALKKTTGLVGLAVREAPHERLKVLYTKILDVLGRIPKNAAYRKYTEQIVSERLAVVNAESDVKKLEDRLQLGQIEEVILQAENELSLARRMIRWKPWEPLVEEPPANQWKWPI</sequence>
<organism evidence="16">
    <name type="scientific">Heterocephalus glaber</name>
    <name type="common">Naked mole rat</name>
    <dbReference type="NCBI Taxonomy" id="10181"/>
    <lineage>
        <taxon>Eukaryota</taxon>
        <taxon>Metazoa</taxon>
        <taxon>Chordata</taxon>
        <taxon>Craniata</taxon>
        <taxon>Vertebrata</taxon>
        <taxon>Euteleostomi</taxon>
        <taxon>Mammalia</taxon>
        <taxon>Eutheria</taxon>
        <taxon>Euarchontoglires</taxon>
        <taxon>Glires</taxon>
        <taxon>Rodentia</taxon>
        <taxon>Hystricomorpha</taxon>
        <taxon>Bathyergidae</taxon>
        <taxon>Heterocephalus</taxon>
    </lineage>
</organism>
<evidence type="ECO:0000256" key="4">
    <source>
        <dbReference type="ARBA" id="ARBA00011533"/>
    </source>
</evidence>
<dbReference type="OrthoDB" id="286811at2759"/>
<keyword evidence="17" id="KW-1185">Reference proteome</keyword>
<accession>A0A0P6JE50</accession>
<evidence type="ECO:0000256" key="6">
    <source>
        <dbReference type="ARBA" id="ARBA00022448"/>
    </source>
</evidence>
<dbReference type="AlphaFoldDB" id="A0A0P6JE50"/>
<dbReference type="RefSeq" id="XP_004856481.1">
    <property type="nucleotide sequence ID" value="XM_004856424.3"/>
</dbReference>
<comment type="function">
    <text evidence="1">Accessory subunit of the mitochondrial membrane respiratory chain NADH dehydrogenase (Complex I), that is believed not to be involved in catalysis. Complex I functions in the transfer of electrons from NADH to the respiratory chain. The immediate electron acceptor for the enzyme is believed to be ubiquinone.</text>
</comment>